<feature type="transmembrane region" description="Helical" evidence="8">
    <location>
        <begin position="282"/>
        <end position="298"/>
    </location>
</feature>
<reference evidence="10" key="2">
    <citation type="submission" date="2018-07" db="EMBL/GenBank/DDBJ databases">
        <authorList>
            <person name="Quirk P.G."/>
            <person name="Krulwich T.A."/>
        </authorList>
    </citation>
    <scope>NUCLEOTIDE SEQUENCE</scope>
</reference>
<evidence type="ECO:0000256" key="6">
    <source>
        <dbReference type="ARBA" id="ARBA00023170"/>
    </source>
</evidence>
<organism evidence="9">
    <name type="scientific">Culicoides sonorensis</name>
    <name type="common">Biting midge</name>
    <dbReference type="NCBI Taxonomy" id="179676"/>
    <lineage>
        <taxon>Eukaryota</taxon>
        <taxon>Metazoa</taxon>
        <taxon>Ecdysozoa</taxon>
        <taxon>Arthropoda</taxon>
        <taxon>Hexapoda</taxon>
        <taxon>Insecta</taxon>
        <taxon>Pterygota</taxon>
        <taxon>Neoptera</taxon>
        <taxon>Endopterygota</taxon>
        <taxon>Diptera</taxon>
        <taxon>Nematocera</taxon>
        <taxon>Chironomoidea</taxon>
        <taxon>Ceratopogonidae</taxon>
        <taxon>Ceratopogoninae</taxon>
        <taxon>Culicoides</taxon>
        <taxon>Monoculicoides</taxon>
    </lineage>
</organism>
<evidence type="ECO:0000256" key="1">
    <source>
        <dbReference type="ARBA" id="ARBA00004651"/>
    </source>
</evidence>
<dbReference type="VEuPathDB" id="VectorBase:CSON011386"/>
<keyword evidence="5 8" id="KW-0472">Membrane</keyword>
<protein>
    <submittedName>
        <fullName evidence="9">CSON011386 protein</fullName>
    </submittedName>
</protein>
<keyword evidence="2" id="KW-1003">Cell membrane</keyword>
<evidence type="ECO:0000256" key="4">
    <source>
        <dbReference type="ARBA" id="ARBA00022989"/>
    </source>
</evidence>
<gene>
    <name evidence="9" type="primary">CSON011386</name>
</gene>
<keyword evidence="3 8" id="KW-0812">Transmembrane</keyword>
<dbReference type="OMA" id="IMRERMN"/>
<comment type="subcellular location">
    <subcellularLocation>
        <location evidence="1">Cell membrane</location>
        <topology evidence="1">Multi-pass membrane protein</topology>
    </subcellularLocation>
</comment>
<evidence type="ECO:0000256" key="3">
    <source>
        <dbReference type="ARBA" id="ARBA00022692"/>
    </source>
</evidence>
<dbReference type="PANTHER" id="PTHR42643:SF30">
    <property type="entry name" value="IONOTROPIC RECEPTOR 40A-RELATED"/>
    <property type="match status" value="1"/>
</dbReference>
<evidence type="ECO:0000256" key="5">
    <source>
        <dbReference type="ARBA" id="ARBA00023136"/>
    </source>
</evidence>
<keyword evidence="6" id="KW-0675">Receptor</keyword>
<dbReference type="PANTHER" id="PTHR42643">
    <property type="entry name" value="IONOTROPIC RECEPTOR 20A-RELATED"/>
    <property type="match status" value="1"/>
</dbReference>
<name>A0A336KTW7_CULSO</name>
<evidence type="ECO:0000313" key="10">
    <source>
        <dbReference type="EMBL" id="SSX24774.1"/>
    </source>
</evidence>
<evidence type="ECO:0000313" key="9">
    <source>
        <dbReference type="EMBL" id="SSX04410.1"/>
    </source>
</evidence>
<evidence type="ECO:0000256" key="2">
    <source>
        <dbReference type="ARBA" id="ARBA00022475"/>
    </source>
</evidence>
<feature type="transmembrane region" description="Helical" evidence="8">
    <location>
        <begin position="318"/>
        <end position="337"/>
    </location>
</feature>
<dbReference type="GO" id="GO:0005886">
    <property type="term" value="C:plasma membrane"/>
    <property type="evidence" value="ECO:0007669"/>
    <property type="project" value="UniProtKB-SubCell"/>
</dbReference>
<dbReference type="SUPFAM" id="SSF53850">
    <property type="entry name" value="Periplasmic binding protein-like II"/>
    <property type="match status" value="1"/>
</dbReference>
<keyword evidence="4 8" id="KW-1133">Transmembrane helix</keyword>
<reference evidence="9" key="1">
    <citation type="submission" date="2018-04" db="EMBL/GenBank/DDBJ databases">
        <authorList>
            <person name="Go L.Y."/>
            <person name="Mitchell J.A."/>
        </authorList>
    </citation>
    <scope>NUCLEOTIDE SEQUENCE</scope>
    <source>
        <tissue evidence="9">Whole organism</tissue>
    </source>
</reference>
<evidence type="ECO:0000256" key="7">
    <source>
        <dbReference type="ARBA" id="ARBA00023180"/>
    </source>
</evidence>
<dbReference type="EMBL" id="UFQS01000496">
    <property type="protein sequence ID" value="SSX04410.1"/>
    <property type="molecule type" value="Genomic_DNA"/>
</dbReference>
<evidence type="ECO:0000256" key="8">
    <source>
        <dbReference type="SAM" id="Phobius"/>
    </source>
</evidence>
<keyword evidence="7" id="KW-0325">Glycoprotein</keyword>
<dbReference type="EMBL" id="UFQT01000496">
    <property type="protein sequence ID" value="SSX24774.1"/>
    <property type="molecule type" value="Genomic_DNA"/>
</dbReference>
<dbReference type="InterPro" id="IPR052192">
    <property type="entry name" value="Insect_Ionotropic_Sensory_Rcpt"/>
</dbReference>
<sequence>MKDIESLNISDNVSLINQISEIYFNGYRSVKIIQFSEFLGNELNDIPIEVYSEMSTLKYEVPMDVAEYEKLIGYIFKVETRDNLNERIKDMSEINPLTRILLVASNFELNDVQNSLKQAWNSYQMLNILIVSMNLSNFNETIIVSTYNPFTTTHLSLQIDLETVIHGMDMILDFMERRLKNLNEYPIKITIFEDPGICKLVTSEDDNKIRKKYTYQDGETIDIISRIMNFYPNYTTNPDGANFGSHIGDGDEYNGAMQDLFTGTGEVAANARIITNVHRTNFFIFLNWCTTLNLNFVVPARFYEYNFDVFPHSFYDKWIMALICFSFISITLMYYLVEYFDFKMLEKSDINFSLIRLTLNVMSLLNNIQLMIFPGSNQLKQCILFGSFLLITLNINSIYQGTIITELNSKSQFGEINSIQQLLDTNLTIYVNAHITEFLSPYKDFDEATIYRRMYERQNLEISQFSEQLNLTSINRTAAFLTPEIYIPTYQASSFENGVQRIHEIKETPMKYYLALTIPKKSPYIERFNEIIDRIVAAGIVNYQTDRAIADAELEYIKKIKENGIKGDELKLLGMKELKSLFYVYMLLCGFATLVFGLEFLMHIWAHKSKIVKEIENYLETNHAS</sequence>
<proteinExistence type="predicted"/>
<dbReference type="AlphaFoldDB" id="A0A336KTW7"/>
<accession>A0A336KTW7</accession>
<feature type="transmembrane region" description="Helical" evidence="8">
    <location>
        <begin position="581"/>
        <end position="606"/>
    </location>
</feature>